<organism evidence="2 3">
    <name type="scientific">Ceratitis capitata</name>
    <name type="common">Mediterranean fruit fly</name>
    <name type="synonym">Tephritis capitata</name>
    <dbReference type="NCBI Taxonomy" id="7213"/>
    <lineage>
        <taxon>Eukaryota</taxon>
        <taxon>Metazoa</taxon>
        <taxon>Ecdysozoa</taxon>
        <taxon>Arthropoda</taxon>
        <taxon>Hexapoda</taxon>
        <taxon>Insecta</taxon>
        <taxon>Pterygota</taxon>
        <taxon>Neoptera</taxon>
        <taxon>Endopterygota</taxon>
        <taxon>Diptera</taxon>
        <taxon>Brachycera</taxon>
        <taxon>Muscomorpha</taxon>
        <taxon>Tephritoidea</taxon>
        <taxon>Tephritidae</taxon>
        <taxon>Ceratitis</taxon>
        <taxon>Ceratitis</taxon>
    </lineage>
</organism>
<dbReference type="Proteomes" id="UP000606786">
    <property type="component" value="Unassembled WGS sequence"/>
</dbReference>
<gene>
    <name evidence="2" type="ORF">CCAP1982_LOCUS4102</name>
</gene>
<dbReference type="EMBL" id="CAJHJT010000001">
    <property type="protein sequence ID" value="CAD6995384.1"/>
    <property type="molecule type" value="Genomic_DNA"/>
</dbReference>
<name>A0A811U8X6_CERCA</name>
<evidence type="ECO:0000256" key="1">
    <source>
        <dbReference type="SAM" id="MobiDB-lite"/>
    </source>
</evidence>
<proteinExistence type="predicted"/>
<keyword evidence="3" id="KW-1185">Reference proteome</keyword>
<dbReference type="AlphaFoldDB" id="A0A811U8X6"/>
<protein>
    <submittedName>
        <fullName evidence="2">(Mediterranean fruit fly) hypothetical protein</fullName>
    </submittedName>
</protein>
<comment type="caution">
    <text evidence="2">The sequence shown here is derived from an EMBL/GenBank/DDBJ whole genome shotgun (WGS) entry which is preliminary data.</text>
</comment>
<feature type="region of interest" description="Disordered" evidence="1">
    <location>
        <begin position="1"/>
        <end position="27"/>
    </location>
</feature>
<evidence type="ECO:0000313" key="3">
    <source>
        <dbReference type="Proteomes" id="UP000606786"/>
    </source>
</evidence>
<evidence type="ECO:0000313" key="2">
    <source>
        <dbReference type="EMBL" id="CAD6995384.1"/>
    </source>
</evidence>
<sequence>MSADLEDELDNNNVKDHNFDEALPKPPPIIITNVSDISGTPTYWPSDSRKTPDFLDSLVYPGIPCCKARQHIGQAIQEKTPDFLDSVVYPGIPCSKLRIESSNDLSSDHSPLIALYNENVYHIGKPSD</sequence>
<feature type="compositionally biased region" description="Basic and acidic residues" evidence="1">
    <location>
        <begin position="13"/>
        <end position="23"/>
    </location>
</feature>
<feature type="compositionally biased region" description="Acidic residues" evidence="1">
    <location>
        <begin position="1"/>
        <end position="10"/>
    </location>
</feature>
<reference evidence="2" key="1">
    <citation type="submission" date="2020-11" db="EMBL/GenBank/DDBJ databases">
        <authorList>
            <person name="Whitehead M."/>
        </authorList>
    </citation>
    <scope>NUCLEOTIDE SEQUENCE</scope>
    <source>
        <strain evidence="2">EGII</strain>
    </source>
</reference>
<accession>A0A811U8X6</accession>